<organism evidence="1 2">
    <name type="scientific">Pelagimonas varians</name>
    <dbReference type="NCBI Taxonomy" id="696760"/>
    <lineage>
        <taxon>Bacteria</taxon>
        <taxon>Pseudomonadati</taxon>
        <taxon>Pseudomonadota</taxon>
        <taxon>Alphaproteobacteria</taxon>
        <taxon>Rhodobacterales</taxon>
        <taxon>Roseobacteraceae</taxon>
        <taxon>Pelagimonas</taxon>
    </lineage>
</organism>
<protein>
    <submittedName>
        <fullName evidence="1">Uncharacterized protein</fullName>
    </submittedName>
</protein>
<name>A0A238JVR2_9RHOB</name>
<evidence type="ECO:0000313" key="1">
    <source>
        <dbReference type="EMBL" id="SMX34277.1"/>
    </source>
</evidence>
<dbReference type="Proteomes" id="UP000220836">
    <property type="component" value="Unassembled WGS sequence"/>
</dbReference>
<reference evidence="1 2" key="1">
    <citation type="submission" date="2017-05" db="EMBL/GenBank/DDBJ databases">
        <authorList>
            <person name="Song R."/>
            <person name="Chenine A.L."/>
            <person name="Ruprecht R.M."/>
        </authorList>
    </citation>
    <scope>NUCLEOTIDE SEQUENCE [LARGE SCALE GENOMIC DNA]</scope>
    <source>
        <strain evidence="1 2">CECT 8663</strain>
    </source>
</reference>
<accession>A0A238JVR2</accession>
<sequence>MNFALIASKFGLGCQSKWLTKLQKEEHFGSPQLRKPSDASRGATVHDGDADLDLHDPPVKVSCHGALSQQFLQCIFVSCHSTRRDSLPRLGVFDGWNDGVRAMVGYGVMALSGIIGTVCCDACNLFFGRGLVEQVRQDR</sequence>
<dbReference type="AlphaFoldDB" id="A0A238JVR2"/>
<dbReference type="EMBL" id="FXYH01000001">
    <property type="protein sequence ID" value="SMX34277.1"/>
    <property type="molecule type" value="Genomic_DNA"/>
</dbReference>
<gene>
    <name evidence="1" type="ORF">PEV8663_00447</name>
</gene>
<evidence type="ECO:0000313" key="2">
    <source>
        <dbReference type="Proteomes" id="UP000220836"/>
    </source>
</evidence>
<proteinExistence type="predicted"/>
<keyword evidence="2" id="KW-1185">Reference proteome</keyword>